<dbReference type="PANTHER" id="PTHR43758:SF2">
    <property type="entry name" value="OXIDIZED PURINE NUCLEOSIDE TRIPHOSPHATE HYDROLASE"/>
    <property type="match status" value="1"/>
</dbReference>
<dbReference type="CDD" id="cd18886">
    <property type="entry name" value="NUDIX_MutT_Nudt1"/>
    <property type="match status" value="1"/>
</dbReference>
<comment type="similarity">
    <text evidence="2 6">Belongs to the Nudix hydrolase family.</text>
</comment>
<evidence type="ECO:0000313" key="8">
    <source>
        <dbReference type="EMBL" id="MCP8967110.1"/>
    </source>
</evidence>
<evidence type="ECO:0000256" key="1">
    <source>
        <dbReference type="ARBA" id="ARBA00001946"/>
    </source>
</evidence>
<dbReference type="Proteomes" id="UP001156102">
    <property type="component" value="Unassembled WGS sequence"/>
</dbReference>
<dbReference type="PROSITE" id="PS51462">
    <property type="entry name" value="NUDIX"/>
    <property type="match status" value="1"/>
</dbReference>
<evidence type="ECO:0000256" key="3">
    <source>
        <dbReference type="ARBA" id="ARBA00022723"/>
    </source>
</evidence>
<evidence type="ECO:0000313" key="9">
    <source>
        <dbReference type="Proteomes" id="UP001156102"/>
    </source>
</evidence>
<name>A0AA41X694_9BACI</name>
<organism evidence="8 9">
    <name type="scientific">Ectobacillus ponti</name>
    <dbReference type="NCBI Taxonomy" id="2961894"/>
    <lineage>
        <taxon>Bacteria</taxon>
        <taxon>Bacillati</taxon>
        <taxon>Bacillota</taxon>
        <taxon>Bacilli</taxon>
        <taxon>Bacillales</taxon>
        <taxon>Bacillaceae</taxon>
        <taxon>Ectobacillus</taxon>
    </lineage>
</organism>
<evidence type="ECO:0000256" key="5">
    <source>
        <dbReference type="ARBA" id="ARBA00022842"/>
    </source>
</evidence>
<protein>
    <submittedName>
        <fullName evidence="8">8-oxo-dGTP diphosphatase</fullName>
    </submittedName>
</protein>
<dbReference type="PANTHER" id="PTHR43758">
    <property type="entry name" value="7,8-DIHYDRO-8-OXOGUANINE TRIPHOSPHATASE"/>
    <property type="match status" value="1"/>
</dbReference>
<keyword evidence="3" id="KW-0479">Metal-binding</keyword>
<sequence length="160" mass="17800">MHKYTICFIQRGNDVLLLNRSYSPNMGLWNGVGGKLDAGETPEQGILREVMEETGILLSAVSYRGTVTWKSDHEDWGGMYMYTAQMPDIPYVTPQGAEEGILDWKPIAWVLDPENDGVVSNIRHFLPHALAGRVMEHTCHYDGNQLVSVASIALQHTGAE</sequence>
<comment type="caution">
    <text evidence="8">The sequence shown here is derived from an EMBL/GenBank/DDBJ whole genome shotgun (WGS) entry which is preliminary data.</text>
</comment>
<dbReference type="InterPro" id="IPR020476">
    <property type="entry name" value="Nudix_hydrolase"/>
</dbReference>
<keyword evidence="5" id="KW-0460">Magnesium</keyword>
<dbReference type="InterPro" id="IPR020084">
    <property type="entry name" value="NUDIX_hydrolase_CS"/>
</dbReference>
<evidence type="ECO:0000259" key="7">
    <source>
        <dbReference type="PROSITE" id="PS51462"/>
    </source>
</evidence>
<dbReference type="Gene3D" id="3.90.79.10">
    <property type="entry name" value="Nucleoside Triphosphate Pyrophosphohydrolase"/>
    <property type="match status" value="1"/>
</dbReference>
<proteinExistence type="inferred from homology"/>
<gene>
    <name evidence="8" type="ORF">NK662_00985</name>
</gene>
<keyword evidence="4 6" id="KW-0378">Hydrolase</keyword>
<dbReference type="EMBL" id="JANCLT010000001">
    <property type="protein sequence ID" value="MCP8967110.1"/>
    <property type="molecule type" value="Genomic_DNA"/>
</dbReference>
<comment type="cofactor">
    <cofactor evidence="1">
        <name>Mg(2+)</name>
        <dbReference type="ChEBI" id="CHEBI:18420"/>
    </cofactor>
</comment>
<evidence type="ECO:0000256" key="4">
    <source>
        <dbReference type="ARBA" id="ARBA00022801"/>
    </source>
</evidence>
<reference evidence="8" key="1">
    <citation type="submission" date="2022-07" db="EMBL/GenBank/DDBJ databases">
        <authorList>
            <person name="Li W.-J."/>
            <person name="Deng Q.-Q."/>
        </authorList>
    </citation>
    <scope>NUCLEOTIDE SEQUENCE</scope>
    <source>
        <strain evidence="8">SYSU M60031</strain>
    </source>
</reference>
<evidence type="ECO:0000256" key="2">
    <source>
        <dbReference type="ARBA" id="ARBA00005582"/>
    </source>
</evidence>
<dbReference type="PROSITE" id="PS00893">
    <property type="entry name" value="NUDIX_BOX"/>
    <property type="match status" value="1"/>
</dbReference>
<dbReference type="AlphaFoldDB" id="A0AA41X694"/>
<dbReference type="PRINTS" id="PR00502">
    <property type="entry name" value="NUDIXFAMILY"/>
</dbReference>
<accession>A0AA41X694</accession>
<dbReference type="RefSeq" id="WP_254756449.1">
    <property type="nucleotide sequence ID" value="NZ_JANCLT010000001.1"/>
</dbReference>
<dbReference type="InterPro" id="IPR015797">
    <property type="entry name" value="NUDIX_hydrolase-like_dom_sf"/>
</dbReference>
<dbReference type="Pfam" id="PF00293">
    <property type="entry name" value="NUDIX"/>
    <property type="match status" value="1"/>
</dbReference>
<dbReference type="GO" id="GO:0005737">
    <property type="term" value="C:cytoplasm"/>
    <property type="evidence" value="ECO:0007669"/>
    <property type="project" value="TreeGrafter"/>
</dbReference>
<keyword evidence="9" id="KW-1185">Reference proteome</keyword>
<dbReference type="GO" id="GO:0016818">
    <property type="term" value="F:hydrolase activity, acting on acid anhydrides, in phosphorus-containing anhydrides"/>
    <property type="evidence" value="ECO:0007669"/>
    <property type="project" value="TreeGrafter"/>
</dbReference>
<dbReference type="SUPFAM" id="SSF55811">
    <property type="entry name" value="Nudix"/>
    <property type="match status" value="1"/>
</dbReference>
<dbReference type="GO" id="GO:0046872">
    <property type="term" value="F:metal ion binding"/>
    <property type="evidence" value="ECO:0007669"/>
    <property type="project" value="UniProtKB-KW"/>
</dbReference>
<dbReference type="InterPro" id="IPR000086">
    <property type="entry name" value="NUDIX_hydrolase_dom"/>
</dbReference>
<evidence type="ECO:0000256" key="6">
    <source>
        <dbReference type="RuleBase" id="RU003476"/>
    </source>
</evidence>
<feature type="domain" description="Nudix hydrolase" evidence="7">
    <location>
        <begin position="1"/>
        <end position="131"/>
    </location>
</feature>